<organism evidence="11 12">
    <name type="scientific">Neorhizobium galegae bv. officinalis bv. officinalis str. HAMBI 1141</name>
    <dbReference type="NCBI Taxonomy" id="1028801"/>
    <lineage>
        <taxon>Bacteria</taxon>
        <taxon>Pseudomonadati</taxon>
        <taxon>Pseudomonadota</taxon>
        <taxon>Alphaproteobacteria</taxon>
        <taxon>Hyphomicrobiales</taxon>
        <taxon>Rhizobiaceae</taxon>
        <taxon>Rhizobium/Agrobacterium group</taxon>
        <taxon>Neorhizobium</taxon>
    </lineage>
</organism>
<dbReference type="PANTHER" id="PTHR22726:SF1">
    <property type="entry name" value="METALLOENDOPEPTIDASE OMA1, MITOCHONDRIAL"/>
    <property type="match status" value="1"/>
</dbReference>
<gene>
    <name evidence="11" type="ORF">RG1141_CH03230</name>
</gene>
<name>A0A068T2I5_NEOGA</name>
<evidence type="ECO:0000256" key="3">
    <source>
        <dbReference type="ARBA" id="ARBA00022801"/>
    </source>
</evidence>
<evidence type="ECO:0000256" key="1">
    <source>
        <dbReference type="ARBA" id="ARBA00022670"/>
    </source>
</evidence>
<dbReference type="AlphaFoldDB" id="A0A068T2I5"/>
<evidence type="ECO:0000256" key="8">
    <source>
        <dbReference type="SAM" id="Phobius"/>
    </source>
</evidence>
<evidence type="ECO:0000313" key="12">
    <source>
        <dbReference type="Proteomes" id="UP000028186"/>
    </source>
</evidence>
<proteinExistence type="inferred from homology"/>
<keyword evidence="4 6" id="KW-0862">Zinc</keyword>
<dbReference type="PATRIC" id="fig|1028801.3.peg.319"/>
<keyword evidence="1 6" id="KW-0645">Protease</keyword>
<reference evidence="12" key="1">
    <citation type="journal article" date="2014" name="BMC Genomics">
        <title>Genome sequencing of two Neorhizobium galegae strains reveals a noeT gene responsible for the unusual acetylation of the nodulation factors.</title>
        <authorList>
            <person name="Osterman J."/>
            <person name="Marsh J."/>
            <person name="Laine P.K."/>
            <person name="Zeng Z."/>
            <person name="Alatalo E."/>
            <person name="Sullivan J.T."/>
            <person name="Young J.P."/>
            <person name="Thomas-Oates J."/>
            <person name="Paulin L."/>
            <person name="Lindstrom K."/>
        </authorList>
    </citation>
    <scope>NUCLEOTIDE SEQUENCE [LARGE SCALE GENOMIC DNA]</scope>
    <source>
        <strain evidence="12">HAMBI 1141</strain>
    </source>
</reference>
<protein>
    <submittedName>
        <fullName evidence="11">Peptidase M48 family protein</fullName>
    </submittedName>
</protein>
<evidence type="ECO:0000259" key="10">
    <source>
        <dbReference type="Pfam" id="PF23368"/>
    </source>
</evidence>
<comment type="cofactor">
    <cofactor evidence="6">
        <name>Zn(2+)</name>
        <dbReference type="ChEBI" id="CHEBI:29105"/>
    </cofactor>
    <text evidence="6">Binds 1 zinc ion per subunit.</text>
</comment>
<dbReference type="CDD" id="cd07332">
    <property type="entry name" value="M48C_Oma1_like"/>
    <property type="match status" value="1"/>
</dbReference>
<feature type="compositionally biased region" description="Polar residues" evidence="7">
    <location>
        <begin position="341"/>
        <end position="352"/>
    </location>
</feature>
<feature type="region of interest" description="Disordered" evidence="7">
    <location>
        <begin position="339"/>
        <end position="369"/>
    </location>
</feature>
<feature type="domain" description="DUF7092" evidence="10">
    <location>
        <begin position="25"/>
        <end position="100"/>
    </location>
</feature>
<dbReference type="InterPro" id="IPR051156">
    <property type="entry name" value="Mito/Outer_Membr_Metalloprot"/>
</dbReference>
<dbReference type="Gene3D" id="3.30.2010.10">
    <property type="entry name" value="Metalloproteases ('zincins'), catalytic domain"/>
    <property type="match status" value="1"/>
</dbReference>
<dbReference type="HOGENOM" id="CLU_029002_0_1_5"/>
<dbReference type="InterPro" id="IPR055518">
    <property type="entry name" value="DUF7092"/>
</dbReference>
<evidence type="ECO:0000256" key="7">
    <source>
        <dbReference type="SAM" id="MobiDB-lite"/>
    </source>
</evidence>
<dbReference type="KEGG" id="ngl:RG1141_CH03230"/>
<dbReference type="Pfam" id="PF23368">
    <property type="entry name" value="DUF7092"/>
    <property type="match status" value="1"/>
</dbReference>
<evidence type="ECO:0000259" key="9">
    <source>
        <dbReference type="Pfam" id="PF01435"/>
    </source>
</evidence>
<feature type="domain" description="Peptidase M48" evidence="9">
    <location>
        <begin position="213"/>
        <end position="358"/>
    </location>
</feature>
<keyword evidence="2" id="KW-0479">Metal-binding</keyword>
<evidence type="ECO:0000256" key="5">
    <source>
        <dbReference type="ARBA" id="ARBA00023049"/>
    </source>
</evidence>
<dbReference type="GO" id="GO:0004222">
    <property type="term" value="F:metalloendopeptidase activity"/>
    <property type="evidence" value="ECO:0007669"/>
    <property type="project" value="InterPro"/>
</dbReference>
<evidence type="ECO:0000256" key="2">
    <source>
        <dbReference type="ARBA" id="ARBA00022723"/>
    </source>
</evidence>
<evidence type="ECO:0000256" key="4">
    <source>
        <dbReference type="ARBA" id="ARBA00022833"/>
    </source>
</evidence>
<dbReference type="InterPro" id="IPR001915">
    <property type="entry name" value="Peptidase_M48"/>
</dbReference>
<dbReference type="GO" id="GO:0046872">
    <property type="term" value="F:metal ion binding"/>
    <property type="evidence" value="ECO:0007669"/>
    <property type="project" value="UniProtKB-KW"/>
</dbReference>
<keyword evidence="3 6" id="KW-0378">Hydrolase</keyword>
<dbReference type="GO" id="GO:0016020">
    <property type="term" value="C:membrane"/>
    <property type="evidence" value="ECO:0007669"/>
    <property type="project" value="TreeGrafter"/>
</dbReference>
<dbReference type="GO" id="GO:0051603">
    <property type="term" value="P:proteolysis involved in protein catabolic process"/>
    <property type="evidence" value="ECO:0007669"/>
    <property type="project" value="TreeGrafter"/>
</dbReference>
<sequence length="369" mass="39657">MLQSVPNTWIWKGSTLASDGAVIAKGEWHPANSSRAIPAVLREDGSLLVAAEEGRVLASAVPERIEVSARVGSIPRRVSFPDGSVFETRDNEGIDTYLRAKRGARSGLIHRLERFHPRLIVMTIAVILLAASIYRFAVPVLVEVAVLVTPPFVPELIGSGTLASLDRTILKPSELPEGERQAISEGFSKLAEHSKGGQKAYRLYFRDGGVIGPNAFALPDGSLILTDDLVKLANSDREMILGVLGHEIAHVEGKHSLRQLYRAAGVAALVMLIAGDVGSGVEDILTQGGALVALSYSRAAEAEADRRSVELMRAAGYDPAALARFFVVLEEKLGDHGDASILSSHPGTPQRQQDIRNYAAELEGRPQAR</sequence>
<keyword evidence="8" id="KW-1133">Transmembrane helix</keyword>
<keyword evidence="8" id="KW-0472">Membrane</keyword>
<dbReference type="Pfam" id="PF01435">
    <property type="entry name" value="Peptidase_M48"/>
    <property type="match status" value="1"/>
</dbReference>
<evidence type="ECO:0000256" key="6">
    <source>
        <dbReference type="RuleBase" id="RU003983"/>
    </source>
</evidence>
<dbReference type="PANTHER" id="PTHR22726">
    <property type="entry name" value="METALLOENDOPEPTIDASE OMA1"/>
    <property type="match status" value="1"/>
</dbReference>
<dbReference type="eggNOG" id="COG0501">
    <property type="taxonomic scope" value="Bacteria"/>
</dbReference>
<evidence type="ECO:0000313" key="11">
    <source>
        <dbReference type="EMBL" id="CDN52687.1"/>
    </source>
</evidence>
<dbReference type="Proteomes" id="UP000028186">
    <property type="component" value="Chromosome I"/>
</dbReference>
<dbReference type="EMBL" id="HG938355">
    <property type="protein sequence ID" value="CDN52687.1"/>
    <property type="molecule type" value="Genomic_DNA"/>
</dbReference>
<comment type="similarity">
    <text evidence="6">Belongs to the peptidase M48 family.</text>
</comment>
<feature type="transmembrane region" description="Helical" evidence="8">
    <location>
        <begin position="119"/>
        <end position="137"/>
    </location>
</feature>
<keyword evidence="8" id="KW-0812">Transmembrane</keyword>
<keyword evidence="5 6" id="KW-0482">Metalloprotease</keyword>
<accession>A0A068T2I5</accession>